<accession>A0AAC9EX25</accession>
<reference evidence="1 2" key="2">
    <citation type="journal article" date="2016" name="Genome Announc.">
        <title>Complete Genome Sequence of a Strain of Azospirillum thiophilum Isolated from a Sulfide Spring.</title>
        <authorList>
            <person name="Fomenkov A."/>
            <person name="Vincze T."/>
            <person name="Grabovich M."/>
            <person name="Anton B.P."/>
            <person name="Dubinina G."/>
            <person name="Orlova M."/>
            <person name="Belousova E."/>
            <person name="Roberts R.J."/>
        </authorList>
    </citation>
    <scope>NUCLEOTIDE SEQUENCE [LARGE SCALE GENOMIC DNA]</scope>
    <source>
        <strain evidence="1 2">BV-S</strain>
    </source>
</reference>
<keyword evidence="2" id="KW-1185">Reference proteome</keyword>
<evidence type="ECO:0000313" key="2">
    <source>
        <dbReference type="Proteomes" id="UP000069935"/>
    </source>
</evidence>
<proteinExistence type="predicted"/>
<protein>
    <recommendedName>
        <fullName evidence="3">SIR2-like domain-containing protein</fullName>
    </recommendedName>
</protein>
<dbReference type="SUPFAM" id="SSF52467">
    <property type="entry name" value="DHS-like NAD/FAD-binding domain"/>
    <property type="match status" value="1"/>
</dbReference>
<dbReference type="Gene3D" id="3.40.50.1220">
    <property type="entry name" value="TPP-binding domain"/>
    <property type="match status" value="1"/>
</dbReference>
<sequence>MTENTWLARKTAAVPEGRLIVWFGAGVSKASGMPLGYGLTEQWLRHHLPDGEADTILALFADNAELLDKDLPRLEKVIEDARWTFGIDCLKNLELFRLCRPNALHRAIADHIVAHRLYAITTNFDTVVEDCWPGVIPVMTPATGITADWGLIKLHGSLGEDLATLGHSIANLQAGLPPALRERVETLLDNPGNTMVFCGYSGADFFDIVPLFQDRARIERPFAARIVWLHHAVAASVDVQTHGVDDRAWTDDMWEEALSTGALDMLRAFDPARKEGRAGDTRALLAELMPLPELPDPSPGMPWRSGWEKRFRPDADGKALYAAKLYASIGMGARSAAFIDMARLPRNRFDHRHQLLFNALRDQGFYDAERILHRWAMTVDFSDYSRSFHRRQWAAALRLSRRPITAGILYLMILWRFRNERPFADSDRREALWSVVEAGLFAQAIVAGLPPERAVHALLLPLILPLRLMIGASLALFQRHAAGSPEATDPHLLALVTRISSFLADWPGPVVAFLERVIYRRDGLPVLEFHDDTPERYRETDSLLGLVNHGRNHAVQALRAAGWGWLGRQDDDKSGHGWIVEAVSSLKLSYRIAGLIGDPMGRIKALRLLAGIARRCGQHRIAAGRQRLAVELETRQALAARLAHRRAKAWVQCG</sequence>
<name>A0AAC9EX25_9PROT</name>
<dbReference type="InterPro" id="IPR029035">
    <property type="entry name" value="DHS-like_NAD/FAD-binding_dom"/>
</dbReference>
<dbReference type="Proteomes" id="UP000069935">
    <property type="component" value="Chromosome 1"/>
</dbReference>
<reference evidence="2" key="1">
    <citation type="submission" date="2015-08" db="EMBL/GenBank/DDBJ databases">
        <title>Complete Genome Sequence of Azospirillum thiophilum BV-S.</title>
        <authorList>
            <person name="Fomenkov A."/>
            <person name="Vincze T."/>
            <person name="Grabovich M."/>
            <person name="Dubinina G."/>
            <person name="Orlova M."/>
            <person name="Belousova E."/>
            <person name="Roberts R.J."/>
        </authorList>
    </citation>
    <scope>NUCLEOTIDE SEQUENCE [LARGE SCALE GENOMIC DNA]</scope>
    <source>
        <strain evidence="2">BV-S</strain>
    </source>
</reference>
<organism evidence="1 2">
    <name type="scientific">Azospirillum thiophilum</name>
    <dbReference type="NCBI Taxonomy" id="528244"/>
    <lineage>
        <taxon>Bacteria</taxon>
        <taxon>Pseudomonadati</taxon>
        <taxon>Pseudomonadota</taxon>
        <taxon>Alphaproteobacteria</taxon>
        <taxon>Rhodospirillales</taxon>
        <taxon>Azospirillaceae</taxon>
        <taxon>Azospirillum</taxon>
    </lineage>
</organism>
<dbReference type="EMBL" id="CP012401">
    <property type="protein sequence ID" value="ALG70001.1"/>
    <property type="molecule type" value="Genomic_DNA"/>
</dbReference>
<dbReference type="RefSeq" id="WP_045581628.1">
    <property type="nucleotide sequence ID" value="NZ_CP012401.1"/>
</dbReference>
<dbReference type="KEGG" id="ati:AL072_02645"/>
<dbReference type="AlphaFoldDB" id="A0AAC9EX25"/>
<gene>
    <name evidence="1" type="ORF">AL072_02645</name>
</gene>
<evidence type="ECO:0008006" key="3">
    <source>
        <dbReference type="Google" id="ProtNLM"/>
    </source>
</evidence>
<evidence type="ECO:0000313" key="1">
    <source>
        <dbReference type="EMBL" id="ALG70001.1"/>
    </source>
</evidence>